<name>A0A6C0F475_9ZZZZ</name>
<sequence>MEFIRLTPDNVHNYIGFDIIFKTRGKHIIKNIISISKSGKSVSIDHSDLQNSLQIVSREVYVIL</sequence>
<proteinExistence type="predicted"/>
<organism evidence="1">
    <name type="scientific">viral metagenome</name>
    <dbReference type="NCBI Taxonomy" id="1070528"/>
    <lineage>
        <taxon>unclassified sequences</taxon>
        <taxon>metagenomes</taxon>
        <taxon>organismal metagenomes</taxon>
    </lineage>
</organism>
<protein>
    <submittedName>
        <fullName evidence="1">Uncharacterized protein</fullName>
    </submittedName>
</protein>
<reference evidence="1" key="1">
    <citation type="journal article" date="2020" name="Nature">
        <title>Giant virus diversity and host interactions through global metagenomics.</title>
        <authorList>
            <person name="Schulz F."/>
            <person name="Roux S."/>
            <person name="Paez-Espino D."/>
            <person name="Jungbluth S."/>
            <person name="Walsh D.A."/>
            <person name="Denef V.J."/>
            <person name="McMahon K.D."/>
            <person name="Konstantinidis K.T."/>
            <person name="Eloe-Fadrosh E.A."/>
            <person name="Kyrpides N.C."/>
            <person name="Woyke T."/>
        </authorList>
    </citation>
    <scope>NUCLEOTIDE SEQUENCE</scope>
    <source>
        <strain evidence="1">GVMAG-S-ERX555931-87</strain>
    </source>
</reference>
<evidence type="ECO:0000313" key="1">
    <source>
        <dbReference type="EMBL" id="QHT36358.1"/>
    </source>
</evidence>
<accession>A0A6C0F475</accession>
<dbReference type="EMBL" id="MN738741">
    <property type="protein sequence ID" value="QHT36358.1"/>
    <property type="molecule type" value="Genomic_DNA"/>
</dbReference>
<dbReference type="AlphaFoldDB" id="A0A6C0F475"/>